<dbReference type="Pfam" id="PF02924">
    <property type="entry name" value="HDPD"/>
    <property type="match status" value="1"/>
</dbReference>
<dbReference type="Proteomes" id="UP000189339">
    <property type="component" value="Unassembled WGS sequence"/>
</dbReference>
<dbReference type="Gene3D" id="2.40.300.10">
    <property type="entry name" value="Head decoration protein D"/>
    <property type="match status" value="1"/>
</dbReference>
<dbReference type="AlphaFoldDB" id="A0A1V2DSV4"/>
<dbReference type="STRING" id="135739.BTO32_11410"/>
<accession>A0A1V2DSV4</accession>
<keyword evidence="2" id="KW-1185">Reference proteome</keyword>
<dbReference type="EMBL" id="MSCW01000007">
    <property type="protein sequence ID" value="ONF43619.1"/>
    <property type="molecule type" value="Genomic_DNA"/>
</dbReference>
<dbReference type="InterPro" id="IPR004195">
    <property type="entry name" value="Head_decoration_D"/>
</dbReference>
<sequence length="123" mass="13082">MAAGFTDQGATRPDNLIAGEYPRVSRLVTITGGVALPVGAVLGRISANGRYRISTLEAEDGSQTPDAILAEAVDTTAGDRQAVVYFTGEFNELALSLGTGHTLDSVREAFRDRSLFLRKNQPV</sequence>
<proteinExistence type="predicted"/>
<reference evidence="1 2" key="1">
    <citation type="submission" date="2016-12" db="EMBL/GenBank/DDBJ databases">
        <title>Marinobacter lutaoensis whole genome sequencing.</title>
        <authorList>
            <person name="Verma A."/>
            <person name="Krishnamurthi S."/>
        </authorList>
    </citation>
    <scope>NUCLEOTIDE SEQUENCE [LARGE SCALE GENOMIC DNA]</scope>
    <source>
        <strain evidence="1 2">T5054</strain>
    </source>
</reference>
<comment type="caution">
    <text evidence="1">The sequence shown here is derived from an EMBL/GenBank/DDBJ whole genome shotgun (WGS) entry which is preliminary data.</text>
</comment>
<organism evidence="1 2">
    <name type="scientific">Marinobacter lutaoensis</name>
    <dbReference type="NCBI Taxonomy" id="135739"/>
    <lineage>
        <taxon>Bacteria</taxon>
        <taxon>Pseudomonadati</taxon>
        <taxon>Pseudomonadota</taxon>
        <taxon>Gammaproteobacteria</taxon>
        <taxon>Pseudomonadales</taxon>
        <taxon>Marinobacteraceae</taxon>
        <taxon>Marinobacter</taxon>
    </lineage>
</organism>
<evidence type="ECO:0000313" key="2">
    <source>
        <dbReference type="Proteomes" id="UP000189339"/>
    </source>
</evidence>
<dbReference type="OrthoDB" id="7032972at2"/>
<evidence type="ECO:0000313" key="1">
    <source>
        <dbReference type="EMBL" id="ONF43619.1"/>
    </source>
</evidence>
<protein>
    <submittedName>
        <fullName evidence="1">Head decoration protein</fullName>
    </submittedName>
</protein>
<gene>
    <name evidence="1" type="ORF">BTO32_11410</name>
</gene>
<name>A0A1V2DSV4_9GAMM</name>